<dbReference type="InterPro" id="IPR009057">
    <property type="entry name" value="Homeodomain-like_sf"/>
</dbReference>
<dbReference type="STRING" id="234267.Acid_3307"/>
<evidence type="ECO:0000259" key="3">
    <source>
        <dbReference type="PROSITE" id="PS01124"/>
    </source>
</evidence>
<dbReference type="Pfam" id="PF12833">
    <property type="entry name" value="HTH_18"/>
    <property type="match status" value="1"/>
</dbReference>
<dbReference type="SMART" id="SM00342">
    <property type="entry name" value="HTH_ARAC"/>
    <property type="match status" value="1"/>
</dbReference>
<dbReference type="KEGG" id="sus:Acid_3307"/>
<dbReference type="PROSITE" id="PS01124">
    <property type="entry name" value="HTH_ARAC_FAMILY_2"/>
    <property type="match status" value="1"/>
</dbReference>
<name>Q021U2_SOLUE</name>
<keyword evidence="2" id="KW-0804">Transcription</keyword>
<dbReference type="FunCoup" id="Q021U2">
    <property type="interactions" value="26"/>
</dbReference>
<keyword evidence="1" id="KW-0805">Transcription regulation</keyword>
<dbReference type="AlphaFoldDB" id="Q021U2"/>
<dbReference type="OrthoDB" id="34150at2"/>
<dbReference type="Pfam" id="PF06719">
    <property type="entry name" value="AraC_N"/>
    <property type="match status" value="1"/>
</dbReference>
<dbReference type="PANTHER" id="PTHR43436">
    <property type="entry name" value="ARAC-FAMILY TRANSCRIPTIONAL REGULATOR"/>
    <property type="match status" value="1"/>
</dbReference>
<dbReference type="Gene3D" id="1.10.10.60">
    <property type="entry name" value="Homeodomain-like"/>
    <property type="match status" value="1"/>
</dbReference>
<gene>
    <name evidence="4" type="ordered locus">Acid_3307</name>
</gene>
<evidence type="ECO:0000313" key="4">
    <source>
        <dbReference type="EMBL" id="ABJ84283.1"/>
    </source>
</evidence>
<dbReference type="PANTHER" id="PTHR43436:SF1">
    <property type="entry name" value="TRANSCRIPTIONAL REGULATORY PROTEIN"/>
    <property type="match status" value="1"/>
</dbReference>
<dbReference type="InterPro" id="IPR018060">
    <property type="entry name" value="HTH_AraC"/>
</dbReference>
<accession>Q021U2</accession>
<dbReference type="SUPFAM" id="SSF46689">
    <property type="entry name" value="Homeodomain-like"/>
    <property type="match status" value="2"/>
</dbReference>
<sequence length="316" mass="35046">MARPKQQEPDRNPALIELRRVLAARIAGHAVSGGEHSTSVPGLTLYRRISPSPCHRGSYEPSLNVFAQGRKRINLGGTEYLCDGSSFLVSSIDIPVQSQIVEASEDVPLLSMLLRLDMAMVGEVLSREDLPEPQGSSHHHGLAVGATTTGLLGACIRLMETLDTPEDIPFLSPLIQREIIYRVLRTEQGQRLRAIATRGDLSHRTAKAIAWLKANYTKPLRMEELAEVSRMGVSTLHHQFRALTAMSPLQYQKQLRLQAARQRMLTEGIDATRAAYDVGYESVSQFSREYSRFFGQPPMRDIRALRDSSLSATTAA</sequence>
<feature type="domain" description="HTH araC/xylS-type" evidence="3">
    <location>
        <begin position="206"/>
        <end position="304"/>
    </location>
</feature>
<dbReference type="GO" id="GO:0003700">
    <property type="term" value="F:DNA-binding transcription factor activity"/>
    <property type="evidence" value="ECO:0007669"/>
    <property type="project" value="InterPro"/>
</dbReference>
<protein>
    <submittedName>
        <fullName evidence="4">Transcriptional regulator, AraC family</fullName>
    </submittedName>
</protein>
<dbReference type="InParanoid" id="Q021U2"/>
<reference evidence="4" key="1">
    <citation type="submission" date="2006-10" db="EMBL/GenBank/DDBJ databases">
        <title>Complete sequence of Solibacter usitatus Ellin6076.</title>
        <authorList>
            <consortium name="US DOE Joint Genome Institute"/>
            <person name="Copeland A."/>
            <person name="Lucas S."/>
            <person name="Lapidus A."/>
            <person name="Barry K."/>
            <person name="Detter J.C."/>
            <person name="Glavina del Rio T."/>
            <person name="Hammon N."/>
            <person name="Israni S."/>
            <person name="Dalin E."/>
            <person name="Tice H."/>
            <person name="Pitluck S."/>
            <person name="Thompson L.S."/>
            <person name="Brettin T."/>
            <person name="Bruce D."/>
            <person name="Han C."/>
            <person name="Tapia R."/>
            <person name="Gilna P."/>
            <person name="Schmutz J."/>
            <person name="Larimer F."/>
            <person name="Land M."/>
            <person name="Hauser L."/>
            <person name="Kyrpides N."/>
            <person name="Mikhailova N."/>
            <person name="Janssen P.H."/>
            <person name="Kuske C.R."/>
            <person name="Richardson P."/>
        </authorList>
    </citation>
    <scope>NUCLEOTIDE SEQUENCE</scope>
    <source>
        <strain evidence="4">Ellin6076</strain>
    </source>
</reference>
<evidence type="ECO:0000256" key="1">
    <source>
        <dbReference type="ARBA" id="ARBA00023015"/>
    </source>
</evidence>
<proteinExistence type="predicted"/>
<organism evidence="4">
    <name type="scientific">Solibacter usitatus (strain Ellin6076)</name>
    <dbReference type="NCBI Taxonomy" id="234267"/>
    <lineage>
        <taxon>Bacteria</taxon>
        <taxon>Pseudomonadati</taxon>
        <taxon>Acidobacteriota</taxon>
        <taxon>Terriglobia</taxon>
        <taxon>Bryobacterales</taxon>
        <taxon>Solibacteraceae</taxon>
        <taxon>Candidatus Solibacter</taxon>
    </lineage>
</organism>
<evidence type="ECO:0000256" key="2">
    <source>
        <dbReference type="ARBA" id="ARBA00023163"/>
    </source>
</evidence>
<dbReference type="GO" id="GO:0043565">
    <property type="term" value="F:sequence-specific DNA binding"/>
    <property type="evidence" value="ECO:0007669"/>
    <property type="project" value="InterPro"/>
</dbReference>
<dbReference type="InterPro" id="IPR009594">
    <property type="entry name" value="Tscrpt_reg_HTH_AraC_N"/>
</dbReference>
<dbReference type="EMBL" id="CP000473">
    <property type="protein sequence ID" value="ABJ84283.1"/>
    <property type="molecule type" value="Genomic_DNA"/>
</dbReference>
<dbReference type="eggNOG" id="COG4977">
    <property type="taxonomic scope" value="Bacteria"/>
</dbReference>
<dbReference type="HOGENOM" id="CLU_000445_100_0_0"/>